<accession>A0ABM1B6D7</accession>
<reference evidence="2 3" key="1">
    <citation type="submission" date="2025-05" db="UniProtKB">
        <authorList>
            <consortium name="RefSeq"/>
        </authorList>
    </citation>
    <scope>IDENTIFICATION</scope>
    <source>
        <tissue evidence="2 3">Muscle</tissue>
    </source>
</reference>
<name>A0ABM1B6D7_LIMPO</name>
<evidence type="ECO:0000313" key="3">
    <source>
        <dbReference type="RefSeq" id="XP_013775731.1"/>
    </source>
</evidence>
<gene>
    <name evidence="2 3" type="primary">LOC106460560</name>
</gene>
<dbReference type="Proteomes" id="UP000694941">
    <property type="component" value="Unplaced"/>
</dbReference>
<protein>
    <submittedName>
        <fullName evidence="2 3">RAB6A-GEF complex partner protein 2-like</fullName>
    </submittedName>
</protein>
<evidence type="ECO:0000313" key="1">
    <source>
        <dbReference type="Proteomes" id="UP000694941"/>
    </source>
</evidence>
<proteinExistence type="predicted"/>
<evidence type="ECO:0000313" key="2">
    <source>
        <dbReference type="RefSeq" id="XP_013775730.1"/>
    </source>
</evidence>
<dbReference type="RefSeq" id="XP_013775731.1">
    <property type="nucleotide sequence ID" value="XM_013920277.2"/>
</dbReference>
<dbReference type="RefSeq" id="XP_013775730.1">
    <property type="nucleotide sequence ID" value="XM_013920276.2"/>
</dbReference>
<organism evidence="1 2">
    <name type="scientific">Limulus polyphemus</name>
    <name type="common">Atlantic horseshoe crab</name>
    <dbReference type="NCBI Taxonomy" id="6850"/>
    <lineage>
        <taxon>Eukaryota</taxon>
        <taxon>Metazoa</taxon>
        <taxon>Ecdysozoa</taxon>
        <taxon>Arthropoda</taxon>
        <taxon>Chelicerata</taxon>
        <taxon>Merostomata</taxon>
        <taxon>Xiphosura</taxon>
        <taxon>Limulidae</taxon>
        <taxon>Limulus</taxon>
    </lineage>
</organism>
<dbReference type="GeneID" id="106460560"/>
<dbReference type="Pfam" id="PF08737">
    <property type="entry name" value="Rgp1"/>
    <property type="match status" value="2"/>
</dbReference>
<keyword evidence="1" id="KW-1185">Reference proteome</keyword>
<dbReference type="PANTHER" id="PTHR12507">
    <property type="entry name" value="REDUCED GROWTH PHENOTYPE 1 RGP1, YEAST -RELATED"/>
    <property type="match status" value="1"/>
</dbReference>
<dbReference type="InterPro" id="IPR014848">
    <property type="entry name" value="Rgp1"/>
</dbReference>
<sequence length="394" mass="43625">MEVHASLSRGSVFLAGETIECLVTFRNPCTESDSSQHETNGDLVENLAWASAQIHCQCSVDEIKVKFPASSSVSQEELATASQETSFIPSRGEKGHVVLSTEPKILFCDLKLRPGESKTYIYKEIIPSNAPPSYRGQNVKYVYKVTIGTQRVNAVIKLLRIPLKVLVFPGLPDVHFQSAGEEVQVAPSNPFLEVEKKESYLELVLQVLENITARRKPSVYNVTNQDGKVVKFCLVKSAFRLGEDIIGTLDFSEGTVPCVQFLVTLQSEEEVQPECSRGSKALVSTVSYTKHHEFCLHLQHTHMLLPIPLTITPSFSSDIVSLKWKLHFEFVTTNTSFPELLVPSDPSDSVTLQGPESLDVQTMVWDLPIKIFPTHPVQVANGIQSTSHSSISIT</sequence>